<evidence type="ECO:0000313" key="4">
    <source>
        <dbReference type="Proteomes" id="UP001148614"/>
    </source>
</evidence>
<dbReference type="Proteomes" id="UP001148614">
    <property type="component" value="Unassembled WGS sequence"/>
</dbReference>
<reference evidence="3" key="1">
    <citation type="submission" date="2022-07" db="EMBL/GenBank/DDBJ databases">
        <title>Genome Sequence of Xylaria arbuscula.</title>
        <authorList>
            <person name="Buettner E."/>
        </authorList>
    </citation>
    <scope>NUCLEOTIDE SEQUENCE</scope>
    <source>
        <strain evidence="3">VT107</strain>
    </source>
</reference>
<feature type="coiled-coil region" evidence="1">
    <location>
        <begin position="172"/>
        <end position="231"/>
    </location>
</feature>
<gene>
    <name evidence="3" type="ORF">NPX13_g5847</name>
</gene>
<comment type="caution">
    <text evidence="3">The sequence shown here is derived from an EMBL/GenBank/DDBJ whole genome shotgun (WGS) entry which is preliminary data.</text>
</comment>
<feature type="region of interest" description="Disordered" evidence="2">
    <location>
        <begin position="122"/>
        <end position="161"/>
    </location>
</feature>
<evidence type="ECO:0000313" key="3">
    <source>
        <dbReference type="EMBL" id="KAJ3570089.1"/>
    </source>
</evidence>
<evidence type="ECO:0000256" key="1">
    <source>
        <dbReference type="SAM" id="Coils"/>
    </source>
</evidence>
<proteinExistence type="predicted"/>
<dbReference type="AlphaFoldDB" id="A0A9W8TMR2"/>
<sequence length="420" mass="47590">MVVTFSDKVVDHTMPLGLWAQPLWNPERALGLENGQRGITCLGNTKQGRRCCKPISATRLEMVSLKFRFLSHLDPNPVRVRAELHELLPSLLCHLHGTQKEQVSVTWDSILDKIWETMPAHQLDQNQSTESSRQSTKPLTAWQQHGSLQTPSSPRRAAQRELPSNQQLLATMEELAAKHRRKESSLNDALDQAYRREKDVQRRLRLATEELERLQQQNDVLTAQGKDMSARLAESEAASGKLRRRLAEEKTPALAVRSLQCPSPSPSVEEESRHPPGSDSASDEEKLVESIATDDEEDRAVQPLTSGSVSAMDVYLGQCRSFETYQAKWKVLDAHPDTRLSQNAIPWPVSSGQMRDVYESNVKVFIRGMLEAVPDKDQEAFSERERKRWSQEAIGHRLRDTRMSRGLRQALRDVERGIAV</sequence>
<organism evidence="3 4">
    <name type="scientific">Xylaria arbuscula</name>
    <dbReference type="NCBI Taxonomy" id="114810"/>
    <lineage>
        <taxon>Eukaryota</taxon>
        <taxon>Fungi</taxon>
        <taxon>Dikarya</taxon>
        <taxon>Ascomycota</taxon>
        <taxon>Pezizomycotina</taxon>
        <taxon>Sordariomycetes</taxon>
        <taxon>Xylariomycetidae</taxon>
        <taxon>Xylariales</taxon>
        <taxon>Xylariaceae</taxon>
        <taxon>Xylaria</taxon>
    </lineage>
</organism>
<keyword evidence="1" id="KW-0175">Coiled coil</keyword>
<evidence type="ECO:0000256" key="2">
    <source>
        <dbReference type="SAM" id="MobiDB-lite"/>
    </source>
</evidence>
<feature type="region of interest" description="Disordered" evidence="2">
    <location>
        <begin position="231"/>
        <end position="305"/>
    </location>
</feature>
<keyword evidence="4" id="KW-1185">Reference proteome</keyword>
<dbReference type="EMBL" id="JANPWZ010000969">
    <property type="protein sequence ID" value="KAJ3570089.1"/>
    <property type="molecule type" value="Genomic_DNA"/>
</dbReference>
<protein>
    <submittedName>
        <fullName evidence="3">Uncharacterized protein</fullName>
    </submittedName>
</protein>
<name>A0A9W8TMR2_9PEZI</name>
<accession>A0A9W8TMR2</accession>
<feature type="compositionally biased region" description="Polar residues" evidence="2">
    <location>
        <begin position="123"/>
        <end position="153"/>
    </location>
</feature>